<dbReference type="GO" id="GO:0006644">
    <property type="term" value="P:phospholipid metabolic process"/>
    <property type="evidence" value="ECO:0007669"/>
    <property type="project" value="InterPro"/>
</dbReference>
<dbReference type="InterPro" id="IPR036444">
    <property type="entry name" value="PLipase_A2_dom_sf"/>
</dbReference>
<dbReference type="SUPFAM" id="SSF48619">
    <property type="entry name" value="Phospholipase A2, PLA2"/>
    <property type="match status" value="1"/>
</dbReference>
<dbReference type="Proteomes" id="UP001143480">
    <property type="component" value="Unassembled WGS sequence"/>
</dbReference>
<sequence>MDTAPAYRLLMSAASVTRIGLAAILAAVAVTMLLATTAAADTTSDRAEQVRYGKETVSLRNDLFMQRKANFLAAGCGRLDTCRKPSPYHQFDWTTDSCSPPTPASWRNLFDPACQLHDFGYRNFGKGLTLGRNETTRRWIDDRFVAEMKGICNYRFSDWTQYANLQACFKEADAMYAAVRIASDWSRP</sequence>
<dbReference type="GO" id="GO:0004623">
    <property type="term" value="F:phospholipase A2 activity"/>
    <property type="evidence" value="ECO:0007669"/>
    <property type="project" value="InterPro"/>
</dbReference>
<evidence type="ECO:0008006" key="4">
    <source>
        <dbReference type="Google" id="ProtNLM"/>
    </source>
</evidence>
<dbReference type="RefSeq" id="WP_271190372.1">
    <property type="nucleotide sequence ID" value="NZ_BSFP01000155.1"/>
</dbReference>
<name>A0A9W6KVM4_9ACTN</name>
<protein>
    <recommendedName>
        <fullName evidence="4">Phospholipase A2</fullName>
    </recommendedName>
</protein>
<reference evidence="2" key="1">
    <citation type="journal article" date="2014" name="Int. J. Syst. Evol. Microbiol.">
        <title>Complete genome sequence of Corynebacterium casei LMG S-19264T (=DSM 44701T), isolated from a smear-ripened cheese.</title>
        <authorList>
            <consortium name="US DOE Joint Genome Institute (JGI-PGF)"/>
            <person name="Walter F."/>
            <person name="Albersmeier A."/>
            <person name="Kalinowski J."/>
            <person name="Ruckert C."/>
        </authorList>
    </citation>
    <scope>NUCLEOTIDE SEQUENCE</scope>
    <source>
        <strain evidence="2">VKM Ac-1321</strain>
    </source>
</reference>
<feature type="chain" id="PRO_5040869663" description="Phospholipase A2" evidence="1">
    <location>
        <begin position="41"/>
        <end position="188"/>
    </location>
</feature>
<dbReference type="GO" id="GO:0050482">
    <property type="term" value="P:arachidonate secretion"/>
    <property type="evidence" value="ECO:0007669"/>
    <property type="project" value="InterPro"/>
</dbReference>
<dbReference type="InterPro" id="IPR015141">
    <property type="entry name" value="PLipase_A2_prok/fun"/>
</dbReference>
<keyword evidence="1" id="KW-0732">Signal</keyword>
<feature type="signal peptide" evidence="1">
    <location>
        <begin position="1"/>
        <end position="40"/>
    </location>
</feature>
<dbReference type="Gene3D" id="1.20.90.10">
    <property type="entry name" value="Phospholipase A2 domain"/>
    <property type="match status" value="1"/>
</dbReference>
<proteinExistence type="predicted"/>
<evidence type="ECO:0000313" key="2">
    <source>
        <dbReference type="EMBL" id="GLL08513.1"/>
    </source>
</evidence>
<dbReference type="Pfam" id="PF09056">
    <property type="entry name" value="Phospholip_A2_3"/>
    <property type="match status" value="1"/>
</dbReference>
<accession>A0A9W6KVM4</accession>
<comment type="caution">
    <text evidence="2">The sequence shown here is derived from an EMBL/GenBank/DDBJ whole genome shotgun (WGS) entry which is preliminary data.</text>
</comment>
<dbReference type="EMBL" id="BSFP01000155">
    <property type="protein sequence ID" value="GLL08513.1"/>
    <property type="molecule type" value="Genomic_DNA"/>
</dbReference>
<gene>
    <name evidence="2" type="ORF">GCM10017581_102800</name>
</gene>
<evidence type="ECO:0000256" key="1">
    <source>
        <dbReference type="SAM" id="SignalP"/>
    </source>
</evidence>
<reference evidence="2" key="2">
    <citation type="submission" date="2023-01" db="EMBL/GenBank/DDBJ databases">
        <authorList>
            <person name="Sun Q."/>
            <person name="Evtushenko L."/>
        </authorList>
    </citation>
    <scope>NUCLEOTIDE SEQUENCE</scope>
    <source>
        <strain evidence="2">VKM Ac-1321</strain>
    </source>
</reference>
<keyword evidence="3" id="KW-1185">Reference proteome</keyword>
<dbReference type="AlphaFoldDB" id="A0A9W6KVM4"/>
<organism evidence="2 3">
    <name type="scientific">Dactylosporangium matsuzakiense</name>
    <dbReference type="NCBI Taxonomy" id="53360"/>
    <lineage>
        <taxon>Bacteria</taxon>
        <taxon>Bacillati</taxon>
        <taxon>Actinomycetota</taxon>
        <taxon>Actinomycetes</taxon>
        <taxon>Micromonosporales</taxon>
        <taxon>Micromonosporaceae</taxon>
        <taxon>Dactylosporangium</taxon>
    </lineage>
</organism>
<evidence type="ECO:0000313" key="3">
    <source>
        <dbReference type="Proteomes" id="UP001143480"/>
    </source>
</evidence>